<comment type="caution">
    <text evidence="1">The sequence shown here is derived from an EMBL/GenBank/DDBJ whole genome shotgun (WGS) entry which is preliminary data.</text>
</comment>
<reference evidence="1" key="2">
    <citation type="journal article" date="2021" name="PeerJ">
        <title>Extensive microbial diversity within the chicken gut microbiome revealed by metagenomics and culture.</title>
        <authorList>
            <person name="Gilroy R."/>
            <person name="Ravi A."/>
            <person name="Getino M."/>
            <person name="Pursley I."/>
            <person name="Horton D.L."/>
            <person name="Alikhan N.F."/>
            <person name="Baker D."/>
            <person name="Gharbi K."/>
            <person name="Hall N."/>
            <person name="Watson M."/>
            <person name="Adriaenssens E.M."/>
            <person name="Foster-Nyarko E."/>
            <person name="Jarju S."/>
            <person name="Secka A."/>
            <person name="Antonio M."/>
            <person name="Oren A."/>
            <person name="Chaudhuri R.R."/>
            <person name="La Ragione R."/>
            <person name="Hildebrand F."/>
            <person name="Pallen M.J."/>
        </authorList>
    </citation>
    <scope>NUCLEOTIDE SEQUENCE</scope>
    <source>
        <strain evidence="1">CHK195-11698</strain>
    </source>
</reference>
<dbReference type="EMBL" id="DVMJ01000078">
    <property type="protein sequence ID" value="HIU14237.1"/>
    <property type="molecule type" value="Genomic_DNA"/>
</dbReference>
<evidence type="ECO:0000313" key="2">
    <source>
        <dbReference type="Proteomes" id="UP000824175"/>
    </source>
</evidence>
<proteinExistence type="predicted"/>
<dbReference type="Proteomes" id="UP000824175">
    <property type="component" value="Unassembled WGS sequence"/>
</dbReference>
<dbReference type="AlphaFoldDB" id="A0A9D1HP53"/>
<name>A0A9D1HP53_9FIRM</name>
<protein>
    <submittedName>
        <fullName evidence="1">Uncharacterized protein</fullName>
    </submittedName>
</protein>
<gene>
    <name evidence="1" type="ORF">IAD15_09235</name>
</gene>
<evidence type="ECO:0000313" key="1">
    <source>
        <dbReference type="EMBL" id="HIU14237.1"/>
    </source>
</evidence>
<accession>A0A9D1HP53</accession>
<reference evidence="1" key="1">
    <citation type="submission" date="2020-10" db="EMBL/GenBank/DDBJ databases">
        <authorList>
            <person name="Gilroy R."/>
        </authorList>
    </citation>
    <scope>NUCLEOTIDE SEQUENCE</scope>
    <source>
        <strain evidence="1">CHK195-11698</strain>
    </source>
</reference>
<organism evidence="1 2">
    <name type="scientific">Candidatus Fimiplasma intestinipullorum</name>
    <dbReference type="NCBI Taxonomy" id="2840825"/>
    <lineage>
        <taxon>Bacteria</taxon>
        <taxon>Bacillati</taxon>
        <taxon>Bacillota</taxon>
        <taxon>Clostridia</taxon>
        <taxon>Eubacteriales</taxon>
        <taxon>Candidatus Fimiplasma</taxon>
    </lineage>
</organism>
<sequence length="121" mass="13885">MNFVWAKNEVASYSVTLYASNITLNKAACAPFEQVRYVLIGYDLDNRQLAIKPVSKEEIDLGLYPKTNLHKLSLGKSYGRISNKSFMKNLQDLFELNYEKDKGLKLDATFDKEQNMLIVQL</sequence>